<keyword evidence="1" id="KW-0812">Transmembrane</keyword>
<dbReference type="Proteomes" id="UP000243463">
    <property type="component" value="Unassembled WGS sequence"/>
</dbReference>
<accession>A0A217EG59</accession>
<gene>
    <name evidence="2" type="ORF">SAMN05444584_1281</name>
</gene>
<keyword evidence="1" id="KW-0472">Membrane</keyword>
<evidence type="ECO:0000313" key="3">
    <source>
        <dbReference type="Proteomes" id="UP000243463"/>
    </source>
</evidence>
<feature type="transmembrane region" description="Helical" evidence="1">
    <location>
        <begin position="36"/>
        <end position="54"/>
    </location>
</feature>
<reference evidence="3" key="1">
    <citation type="submission" date="2017-06" db="EMBL/GenBank/DDBJ databases">
        <authorList>
            <person name="Varghese N."/>
            <person name="Submissions S."/>
        </authorList>
    </citation>
    <scope>NUCLEOTIDE SEQUENCE [LARGE SCALE GENOMIC DNA]</scope>
    <source>
        <strain evidence="3">ANC 5114</strain>
    </source>
</reference>
<name>A0A217EG59_9GAMM</name>
<keyword evidence="1" id="KW-1133">Transmembrane helix</keyword>
<dbReference type="AlphaFoldDB" id="A0A217EG59"/>
<evidence type="ECO:0000256" key="1">
    <source>
        <dbReference type="SAM" id="Phobius"/>
    </source>
</evidence>
<feature type="transmembrane region" description="Helical" evidence="1">
    <location>
        <begin position="12"/>
        <end position="30"/>
    </location>
</feature>
<organism evidence="2 3">
    <name type="scientific">Acinetobacter apis</name>
    <dbReference type="NCBI Taxonomy" id="1229165"/>
    <lineage>
        <taxon>Bacteria</taxon>
        <taxon>Pseudomonadati</taxon>
        <taxon>Pseudomonadota</taxon>
        <taxon>Gammaproteobacteria</taxon>
        <taxon>Moraxellales</taxon>
        <taxon>Moraxellaceae</taxon>
        <taxon>Acinetobacter</taxon>
    </lineage>
</organism>
<proteinExistence type="predicted"/>
<dbReference type="EMBL" id="FZLN01000001">
    <property type="protein sequence ID" value="SNQ29334.1"/>
    <property type="molecule type" value="Genomic_DNA"/>
</dbReference>
<protein>
    <submittedName>
        <fullName evidence="2">Uncharacterized protein</fullName>
    </submittedName>
</protein>
<feature type="transmembrane region" description="Helical" evidence="1">
    <location>
        <begin position="87"/>
        <end position="107"/>
    </location>
</feature>
<keyword evidence="3" id="KW-1185">Reference proteome</keyword>
<feature type="transmembrane region" description="Helical" evidence="1">
    <location>
        <begin position="61"/>
        <end position="81"/>
    </location>
</feature>
<sequence length="114" mass="13059">MLLNTLQSTKNIKLITVFICFCIIIALQNIMPLTRVWIVISVFTGLSIHGYVVLQRRLKFLPRYGLIVLPIIILILLNVVIKTHYLILSIQAVSFMVLGFTLITTFVSRSPRHH</sequence>
<evidence type="ECO:0000313" key="2">
    <source>
        <dbReference type="EMBL" id="SNQ29334.1"/>
    </source>
</evidence>